<dbReference type="EMBL" id="BMAV01023934">
    <property type="protein sequence ID" value="GFS28727.1"/>
    <property type="molecule type" value="Genomic_DNA"/>
</dbReference>
<evidence type="ECO:0000256" key="1">
    <source>
        <dbReference type="SAM" id="MobiDB-lite"/>
    </source>
</evidence>
<evidence type="ECO:0000313" key="2">
    <source>
        <dbReference type="EMBL" id="GFS28727.1"/>
    </source>
</evidence>
<dbReference type="AlphaFoldDB" id="A0A8X6M539"/>
<sequence>MQDQGGPVRSRGKRFQEPRPYSKNISYRQDSRCQSCQEQEQELRSGRSNRQNPRRGRRSRQQERQETRGRYDLSSRFRMADPDVFEEI</sequence>
<gene>
    <name evidence="2" type="ORF">TNIN_41561</name>
</gene>
<proteinExistence type="predicted"/>
<feature type="compositionally biased region" description="Basic and acidic residues" evidence="1">
    <location>
        <begin position="60"/>
        <end position="81"/>
    </location>
</feature>
<organism evidence="2 3">
    <name type="scientific">Trichonephila inaurata madagascariensis</name>
    <dbReference type="NCBI Taxonomy" id="2747483"/>
    <lineage>
        <taxon>Eukaryota</taxon>
        <taxon>Metazoa</taxon>
        <taxon>Ecdysozoa</taxon>
        <taxon>Arthropoda</taxon>
        <taxon>Chelicerata</taxon>
        <taxon>Arachnida</taxon>
        <taxon>Araneae</taxon>
        <taxon>Araneomorphae</taxon>
        <taxon>Entelegynae</taxon>
        <taxon>Araneoidea</taxon>
        <taxon>Nephilidae</taxon>
        <taxon>Trichonephila</taxon>
        <taxon>Trichonephila inaurata</taxon>
    </lineage>
</organism>
<comment type="caution">
    <text evidence="2">The sequence shown here is derived from an EMBL/GenBank/DDBJ whole genome shotgun (WGS) entry which is preliminary data.</text>
</comment>
<dbReference type="Proteomes" id="UP000886998">
    <property type="component" value="Unassembled WGS sequence"/>
</dbReference>
<evidence type="ECO:0000313" key="3">
    <source>
        <dbReference type="Proteomes" id="UP000886998"/>
    </source>
</evidence>
<protein>
    <submittedName>
        <fullName evidence="2">Uncharacterized protein</fullName>
    </submittedName>
</protein>
<accession>A0A8X6M539</accession>
<keyword evidence="3" id="KW-1185">Reference proteome</keyword>
<name>A0A8X6M539_9ARAC</name>
<feature type="region of interest" description="Disordered" evidence="1">
    <location>
        <begin position="1"/>
        <end position="88"/>
    </location>
</feature>
<reference evidence="2" key="1">
    <citation type="submission" date="2020-08" db="EMBL/GenBank/DDBJ databases">
        <title>Multicomponent nature underlies the extraordinary mechanical properties of spider dragline silk.</title>
        <authorList>
            <person name="Kono N."/>
            <person name="Nakamura H."/>
            <person name="Mori M."/>
            <person name="Yoshida Y."/>
            <person name="Ohtoshi R."/>
            <person name="Malay A.D."/>
            <person name="Moran D.A.P."/>
            <person name="Tomita M."/>
            <person name="Numata K."/>
            <person name="Arakawa K."/>
        </authorList>
    </citation>
    <scope>NUCLEOTIDE SEQUENCE</scope>
</reference>